<dbReference type="KEGG" id="dpx:DAPPUDRAFT_343309"/>
<keyword evidence="2" id="KW-1133">Transmembrane helix</keyword>
<evidence type="ECO:0000256" key="2">
    <source>
        <dbReference type="SAM" id="Phobius"/>
    </source>
</evidence>
<evidence type="ECO:0000313" key="3">
    <source>
        <dbReference type="EMBL" id="EFX60343.1"/>
    </source>
</evidence>
<proteinExistence type="predicted"/>
<reference evidence="3 4" key="1">
    <citation type="journal article" date="2011" name="Science">
        <title>The ecoresponsive genome of Daphnia pulex.</title>
        <authorList>
            <person name="Colbourne J.K."/>
            <person name="Pfrender M.E."/>
            <person name="Gilbert D."/>
            <person name="Thomas W.K."/>
            <person name="Tucker A."/>
            <person name="Oakley T.H."/>
            <person name="Tokishita S."/>
            <person name="Aerts A."/>
            <person name="Arnold G.J."/>
            <person name="Basu M.K."/>
            <person name="Bauer D.J."/>
            <person name="Caceres C.E."/>
            <person name="Carmel L."/>
            <person name="Casola C."/>
            <person name="Choi J.H."/>
            <person name="Detter J.C."/>
            <person name="Dong Q."/>
            <person name="Dusheyko S."/>
            <person name="Eads B.D."/>
            <person name="Frohlich T."/>
            <person name="Geiler-Samerotte K.A."/>
            <person name="Gerlach D."/>
            <person name="Hatcher P."/>
            <person name="Jogdeo S."/>
            <person name="Krijgsveld J."/>
            <person name="Kriventseva E.V."/>
            <person name="Kultz D."/>
            <person name="Laforsch C."/>
            <person name="Lindquist E."/>
            <person name="Lopez J."/>
            <person name="Manak J.R."/>
            <person name="Muller J."/>
            <person name="Pangilinan J."/>
            <person name="Patwardhan R.P."/>
            <person name="Pitluck S."/>
            <person name="Pritham E.J."/>
            <person name="Rechtsteiner A."/>
            <person name="Rho M."/>
            <person name="Rogozin I.B."/>
            <person name="Sakarya O."/>
            <person name="Salamov A."/>
            <person name="Schaack S."/>
            <person name="Shapiro H."/>
            <person name="Shiga Y."/>
            <person name="Skalitzky C."/>
            <person name="Smith Z."/>
            <person name="Souvorov A."/>
            <person name="Sung W."/>
            <person name="Tang Z."/>
            <person name="Tsuchiya D."/>
            <person name="Tu H."/>
            <person name="Vos H."/>
            <person name="Wang M."/>
            <person name="Wolf Y.I."/>
            <person name="Yamagata H."/>
            <person name="Yamada T."/>
            <person name="Ye Y."/>
            <person name="Shaw J.R."/>
            <person name="Andrews J."/>
            <person name="Crease T.J."/>
            <person name="Tang H."/>
            <person name="Lucas S.M."/>
            <person name="Robertson H.M."/>
            <person name="Bork P."/>
            <person name="Koonin E.V."/>
            <person name="Zdobnov E.M."/>
            <person name="Grigoriev I.V."/>
            <person name="Lynch M."/>
            <person name="Boore J.L."/>
        </authorList>
    </citation>
    <scope>NUCLEOTIDE SEQUENCE [LARGE SCALE GENOMIC DNA]</scope>
</reference>
<organism evidence="3 4">
    <name type="scientific">Daphnia pulex</name>
    <name type="common">Water flea</name>
    <dbReference type="NCBI Taxonomy" id="6669"/>
    <lineage>
        <taxon>Eukaryota</taxon>
        <taxon>Metazoa</taxon>
        <taxon>Ecdysozoa</taxon>
        <taxon>Arthropoda</taxon>
        <taxon>Crustacea</taxon>
        <taxon>Branchiopoda</taxon>
        <taxon>Diplostraca</taxon>
        <taxon>Cladocera</taxon>
        <taxon>Anomopoda</taxon>
        <taxon>Daphniidae</taxon>
        <taxon>Daphnia</taxon>
    </lineage>
</organism>
<keyword evidence="2" id="KW-0812">Transmembrane</keyword>
<keyword evidence="4" id="KW-1185">Reference proteome</keyword>
<name>E9I6N7_DAPPU</name>
<sequence length="103" mass="11646">MELEDLVDKYRSSTRLTKGLLIIFSGLLPALYLWVNEAESLEFRRNQVETEVAQERAKFEAARQKTAELPALLSKLTSIEEDLKKAKLILPDTIAVDSILGEL</sequence>
<evidence type="ECO:0000256" key="1">
    <source>
        <dbReference type="SAM" id="Coils"/>
    </source>
</evidence>
<feature type="non-terminal residue" evidence="3">
    <location>
        <position position="103"/>
    </location>
</feature>
<gene>
    <name evidence="3" type="ORF">DAPPUDRAFT_343309</name>
</gene>
<keyword evidence="2" id="KW-0472">Membrane</keyword>
<keyword evidence="1" id="KW-0175">Coiled coil</keyword>
<protein>
    <submittedName>
        <fullName evidence="3">Uncharacterized protein</fullName>
    </submittedName>
</protein>
<feature type="transmembrane region" description="Helical" evidence="2">
    <location>
        <begin position="16"/>
        <end position="35"/>
    </location>
</feature>
<feature type="coiled-coil region" evidence="1">
    <location>
        <begin position="38"/>
        <end position="65"/>
    </location>
</feature>
<dbReference type="Proteomes" id="UP000000305">
    <property type="component" value="Unassembled WGS sequence"/>
</dbReference>
<accession>E9I6N7</accession>
<dbReference type="HOGENOM" id="CLU_2270399_0_0_1"/>
<evidence type="ECO:0000313" key="4">
    <source>
        <dbReference type="Proteomes" id="UP000000305"/>
    </source>
</evidence>
<dbReference type="InParanoid" id="E9I6N7"/>
<dbReference type="EMBL" id="GL736596">
    <property type="protein sequence ID" value="EFX60343.1"/>
    <property type="molecule type" value="Genomic_DNA"/>
</dbReference>
<dbReference type="AlphaFoldDB" id="E9I6N7"/>